<dbReference type="EMBL" id="JBBPBM010000176">
    <property type="protein sequence ID" value="KAK8502133.1"/>
    <property type="molecule type" value="Genomic_DNA"/>
</dbReference>
<organism evidence="1 2">
    <name type="scientific">Hibiscus sabdariffa</name>
    <name type="common">roselle</name>
    <dbReference type="NCBI Taxonomy" id="183260"/>
    <lineage>
        <taxon>Eukaryota</taxon>
        <taxon>Viridiplantae</taxon>
        <taxon>Streptophyta</taxon>
        <taxon>Embryophyta</taxon>
        <taxon>Tracheophyta</taxon>
        <taxon>Spermatophyta</taxon>
        <taxon>Magnoliopsida</taxon>
        <taxon>eudicotyledons</taxon>
        <taxon>Gunneridae</taxon>
        <taxon>Pentapetalae</taxon>
        <taxon>rosids</taxon>
        <taxon>malvids</taxon>
        <taxon>Malvales</taxon>
        <taxon>Malvaceae</taxon>
        <taxon>Malvoideae</taxon>
        <taxon>Hibiscus</taxon>
    </lineage>
</organism>
<name>A0ABR2B5Q3_9ROSI</name>
<protein>
    <submittedName>
        <fullName evidence="1">Uncharacterized protein</fullName>
    </submittedName>
</protein>
<comment type="caution">
    <text evidence="1">The sequence shown here is derived from an EMBL/GenBank/DDBJ whole genome shotgun (WGS) entry which is preliminary data.</text>
</comment>
<accession>A0ABR2B5Q3</accession>
<dbReference type="Proteomes" id="UP001472677">
    <property type="component" value="Unassembled WGS sequence"/>
</dbReference>
<reference evidence="1 2" key="1">
    <citation type="journal article" date="2024" name="G3 (Bethesda)">
        <title>Genome assembly of Hibiscus sabdariffa L. provides insights into metabolisms of medicinal natural products.</title>
        <authorList>
            <person name="Kim T."/>
        </authorList>
    </citation>
    <scope>NUCLEOTIDE SEQUENCE [LARGE SCALE GENOMIC DNA]</scope>
    <source>
        <strain evidence="1">TK-2024</strain>
        <tissue evidence="1">Old leaves</tissue>
    </source>
</reference>
<gene>
    <name evidence="1" type="ORF">V6N12_012583</name>
</gene>
<proteinExistence type="predicted"/>
<keyword evidence="2" id="KW-1185">Reference proteome</keyword>
<evidence type="ECO:0000313" key="1">
    <source>
        <dbReference type="EMBL" id="KAK8502133.1"/>
    </source>
</evidence>
<evidence type="ECO:0000313" key="2">
    <source>
        <dbReference type="Proteomes" id="UP001472677"/>
    </source>
</evidence>
<sequence>MSSKQGLARKDPIEERVVVGQKKEMQVVKVEEDAIEAIYLGKENIKEDVMMKEVGGRHMGEAEILGSSPIMRSAVNEEALKRNVISVVDKVDSFVTSSVKGKPSWVEIVSNQMKGHESGLVSPVEDLDPSPQRSLENINFLGQQSTRSGSDRSLAKNKSSWVVSIDEKMNACFNKAAETCILVSPGVQSEEDEPSAFFPELSFAKRKKKEKRLDEHPYLVMMFTQLKWFKGGTF</sequence>